<dbReference type="SUPFAM" id="SSF49265">
    <property type="entry name" value="Fibronectin type III"/>
    <property type="match status" value="2"/>
</dbReference>
<dbReference type="InterPro" id="IPR036116">
    <property type="entry name" value="FN3_sf"/>
</dbReference>
<evidence type="ECO:0000259" key="2">
    <source>
        <dbReference type="PROSITE" id="PS50853"/>
    </source>
</evidence>
<organism evidence="3 4">
    <name type="scientific">Cohnella fermenti</name>
    <dbReference type="NCBI Taxonomy" id="2565925"/>
    <lineage>
        <taxon>Bacteria</taxon>
        <taxon>Bacillati</taxon>
        <taxon>Bacillota</taxon>
        <taxon>Bacilli</taxon>
        <taxon>Bacillales</taxon>
        <taxon>Paenibacillaceae</taxon>
        <taxon>Cohnella</taxon>
    </lineage>
</organism>
<dbReference type="PANTHER" id="PTHR13817">
    <property type="entry name" value="TITIN"/>
    <property type="match status" value="1"/>
</dbReference>
<proteinExistence type="predicted"/>
<dbReference type="Proteomes" id="UP000310636">
    <property type="component" value="Unassembled WGS sequence"/>
</dbReference>
<name>A0A4S4BVE8_9BACL</name>
<dbReference type="InterPro" id="IPR013783">
    <property type="entry name" value="Ig-like_fold"/>
</dbReference>
<dbReference type="Pfam" id="PF00041">
    <property type="entry name" value="fn3"/>
    <property type="match status" value="2"/>
</dbReference>
<dbReference type="OrthoDB" id="2988582at2"/>
<keyword evidence="4" id="KW-1185">Reference proteome</keyword>
<dbReference type="InterPro" id="IPR050964">
    <property type="entry name" value="Striated_Muscle_Regulatory"/>
</dbReference>
<dbReference type="EMBL" id="SSOB01000014">
    <property type="protein sequence ID" value="THF79099.1"/>
    <property type="molecule type" value="Genomic_DNA"/>
</dbReference>
<keyword evidence="1" id="KW-0677">Repeat</keyword>
<protein>
    <submittedName>
        <fullName evidence="3">Fibronectin type III domain-containing protein</fullName>
    </submittedName>
</protein>
<accession>A0A4S4BVE8</accession>
<reference evidence="3 4" key="1">
    <citation type="submission" date="2019-04" db="EMBL/GenBank/DDBJ databases">
        <title>Cohnella sp. nov. isolated from preserved vegetables.</title>
        <authorList>
            <person name="Lin S.-Y."/>
            <person name="Hung M.-H."/>
            <person name="Young C.-C."/>
        </authorList>
    </citation>
    <scope>NUCLEOTIDE SEQUENCE [LARGE SCALE GENOMIC DNA]</scope>
    <source>
        <strain evidence="3 4">CC-MHH1044</strain>
    </source>
</reference>
<gene>
    <name evidence="3" type="ORF">E6C55_12855</name>
</gene>
<dbReference type="Gene3D" id="2.60.40.10">
    <property type="entry name" value="Immunoglobulins"/>
    <property type="match status" value="3"/>
</dbReference>
<dbReference type="SMART" id="SM00060">
    <property type="entry name" value="FN3"/>
    <property type="match status" value="3"/>
</dbReference>
<evidence type="ECO:0000313" key="4">
    <source>
        <dbReference type="Proteomes" id="UP000310636"/>
    </source>
</evidence>
<evidence type="ECO:0000313" key="3">
    <source>
        <dbReference type="EMBL" id="THF79099.1"/>
    </source>
</evidence>
<feature type="domain" description="Fibronectin type-III" evidence="2">
    <location>
        <begin position="1482"/>
        <end position="1572"/>
    </location>
</feature>
<dbReference type="InterPro" id="IPR017853">
    <property type="entry name" value="GH"/>
</dbReference>
<dbReference type="SUPFAM" id="SSF51445">
    <property type="entry name" value="(Trans)glycosidases"/>
    <property type="match status" value="1"/>
</dbReference>
<feature type="domain" description="Fibronectin type-III" evidence="2">
    <location>
        <begin position="569"/>
        <end position="680"/>
    </location>
</feature>
<evidence type="ECO:0000256" key="1">
    <source>
        <dbReference type="ARBA" id="ARBA00022737"/>
    </source>
</evidence>
<dbReference type="InterPro" id="IPR003961">
    <property type="entry name" value="FN3_dom"/>
</dbReference>
<dbReference type="Gene3D" id="3.20.20.80">
    <property type="entry name" value="Glycosidases"/>
    <property type="match status" value="1"/>
</dbReference>
<dbReference type="PROSITE" id="PS50853">
    <property type="entry name" value="FN3"/>
    <property type="match status" value="2"/>
</dbReference>
<sequence length="1744" mass="193535">MTLAMLMGQSVIQASTTSHLDYDFETVVNSGFEGLGAELDPFQFMPESIEKGYNEQYWEIEKLRIKKYKPKLIRMWFQLDWIEPINDNNDPFVANAQGFSVDNSRMESVNRILQFLKEEDIDVILVMGWKRDVPQWDWLTYPSSKDESAPSNVDEWTEGISYTLNYFLNTQGYSNIKAIHTFNEVNGNEMLVPEGTDKQAFYMNLLQSLHDRLVEDGLRDRVQLLAPDESGRALQWVMSSEKNKDAIIDAYSSHAYRMDDERVGGWLEERANILRPSGKKLYVSEFGAPDSDTYESRESFDYGIKLSEVILAGLNNDVTKAMSFWRSHEQYLVSPRAYNANAISKPGLQALGLWRWLPDDLQPRYVYYAFSLLSSMIDKGSDIVLSNSDDSMIRTAGIVNGTDYTFVVLNKDAESERNIDLQFSDTINVPLYRYVYSDSIVRDGNLSIIHWDKQFNGNLDTLTDVIPANSLIVYTTKTIPAQASITPADGVTLQAGQTQQFTASLQGATGTVAWSVYGAGSISPSGLYTAPGLVSEPSTALIRAALATDPSIYNLTMVKLTPEIPDTVAPADIMDLEVSGYTSDSVTLQWTAPGDDAEAGTVSGYKVAYSFYDIGMSNFYGASQVDATPVPVAGGNTQTMTIEGLLPGATYHFAVRAYDESGNWSVISDSSQVARQSLPPMLENYEDGQAQGWISSGGAWSVEDAGESWIYRQSDSASYSRAVYNSRDWRDVTMKASFAYQSAASDSSFGLIGRYQDGGNYYMFKYNVSNARLQLQKRVSNTVTTISEIPMVLSPETSYDLTFYMRGTQLLGYVNGELRLSARDESLYEGKSGLLLNKLAGEVDDFLLSNSLGDVELLQAVPGDDHVDLSFTEINGATGYTILYGVKSDDYTESLRIDASSVNAEYDTVTVAVPDLNNNSTYFFIIRPENSLGPGTQSNEKSAMTRNPLLSDSFEDGDASDWKVDSGDWTVASQNGNQVLQLQTAGEYRKILAGEYDWNNYAVSVDFQLNAAPLEGSYVDIITSYVDKGNYNLLRFDPLANKLSFLNRSNGITLTFKSASLSGPLDTGIAHNMKIVQSENRVSLYFDGQFVSSIMHVLPAGSGRVGLQAHLLPVSFDQFMVAPLEQVSTLTEDDFESGQDPAWQALSGSWQIEEQDGNHVYKQTQAGAVTARSILGSDQWRNYRVSALFEVNQAESAGMIGLLAGFQDDQNYYLLRYNFNLEMLELIRKVNGTTMVLDQSSALVSWNDSHRFALEIVAGKVTGYVDGMSQVQATDTSLENGRIGLTTYDVQAQFDDIQVQESVSSKQSPLAYDRFDNGMSEPWSESGGDWTITDQVDGASYEQQDLSANTARSVIADRMWEDFEIESMIRVNQVQAPALVGIMARYADENNYYLLRYNFNLSKLELVRRMNGTTTTLAAKNMTFDISEDHLFKLRLKGDELVAYLDGEEKLRKEDASLISGTIGLLTYHASARFDEVYVKSLLQPPRITSLTAQDSAIVVHFTEVPEADSYSILVGTSLSGPYTERYTSVTDSTYRIEGLLNDTTYYVRVAAVNDQGESSASNEWNITPRLPLLSDSFEEATLSAWDIESGIWQIAGQSVQTVGTTEAVITSGKRVWWNYSLEASVMKGQAGAGDNKVALLGRYQSNATYYRLEYDDTAEELVLYAVVDGVATLLDSVPYTMSANVSVTLGLKFEGDIIQAYVNDEEMLLVNDYSIRAGQFGLLSTMDGTQFDNVNVFEVITNK</sequence>
<dbReference type="PANTHER" id="PTHR13817:SF166">
    <property type="entry name" value="NEURONAL IGCAM-RELATED"/>
    <property type="match status" value="1"/>
</dbReference>
<dbReference type="CDD" id="cd00063">
    <property type="entry name" value="FN3"/>
    <property type="match status" value="2"/>
</dbReference>
<dbReference type="RefSeq" id="WP_136370205.1">
    <property type="nucleotide sequence ID" value="NZ_SSOB01000014.1"/>
</dbReference>
<comment type="caution">
    <text evidence="3">The sequence shown here is derived from an EMBL/GenBank/DDBJ whole genome shotgun (WGS) entry which is preliminary data.</text>
</comment>
<dbReference type="Gene3D" id="2.60.120.560">
    <property type="entry name" value="Exo-inulinase, domain 1"/>
    <property type="match status" value="5"/>
</dbReference>